<accession>A0A6J6PMP1</accession>
<reference evidence="2" key="1">
    <citation type="submission" date="2020-05" db="EMBL/GenBank/DDBJ databases">
        <authorList>
            <person name="Chiriac C."/>
            <person name="Salcher M."/>
            <person name="Ghai R."/>
            <person name="Kavagutti S V."/>
        </authorList>
    </citation>
    <scope>NUCLEOTIDE SEQUENCE</scope>
</reference>
<gene>
    <name evidence="1" type="ORF">UFOPK2342_01114</name>
    <name evidence="2" type="ORF">UFOPK2423_01006</name>
</gene>
<evidence type="ECO:0000313" key="1">
    <source>
        <dbReference type="EMBL" id="CAB4680573.1"/>
    </source>
</evidence>
<sequence>MIAGLAPGEERTFARSILAARSEGRKLQPISNTRLLSPDEAESIARAIIDIRLAAGESITGAILSEDKDLSYLTNKQIVESAPSILVEGRVSPVVIRSAGRTHLGLLISDRLFERGRREDQLASGSGAVAVIVGPEIPFHGEATLRLGNERSVIKDLTAIKTPDLGLEWAVSAPLLYPTSWERGSTVVVDLQGPTKVSFSARRL</sequence>
<dbReference type="EMBL" id="CAEZXN010000021">
    <property type="protein sequence ID" value="CAB4698085.1"/>
    <property type="molecule type" value="Genomic_DNA"/>
</dbReference>
<protein>
    <submittedName>
        <fullName evidence="2">Unannotated protein</fullName>
    </submittedName>
</protein>
<dbReference type="EMBL" id="CAEZXB010000022">
    <property type="protein sequence ID" value="CAB4680573.1"/>
    <property type="molecule type" value="Genomic_DNA"/>
</dbReference>
<evidence type="ECO:0000313" key="2">
    <source>
        <dbReference type="EMBL" id="CAB4698085.1"/>
    </source>
</evidence>
<organism evidence="2">
    <name type="scientific">freshwater metagenome</name>
    <dbReference type="NCBI Taxonomy" id="449393"/>
    <lineage>
        <taxon>unclassified sequences</taxon>
        <taxon>metagenomes</taxon>
        <taxon>ecological metagenomes</taxon>
    </lineage>
</organism>
<name>A0A6J6PMP1_9ZZZZ</name>
<proteinExistence type="predicted"/>
<dbReference type="AlphaFoldDB" id="A0A6J6PMP1"/>